<feature type="signal peptide" evidence="1">
    <location>
        <begin position="1"/>
        <end position="25"/>
    </location>
</feature>
<evidence type="ECO:0000313" key="3">
    <source>
        <dbReference type="EMBL" id="NKE59134.1"/>
    </source>
</evidence>
<reference evidence="3 4" key="1">
    <citation type="submission" date="2019-08" db="EMBL/GenBank/DDBJ databases">
        <title>Lentzea from Indian Himalayas.</title>
        <authorList>
            <person name="Mandal S."/>
            <person name="Mallick Gupta A."/>
            <person name="Maiti P.K."/>
            <person name="Sarkar J."/>
            <person name="Mandal S."/>
        </authorList>
    </citation>
    <scope>NUCLEOTIDE SEQUENCE [LARGE SCALE GENOMIC DNA]</scope>
    <source>
        <strain evidence="3 4">PSKA42</strain>
    </source>
</reference>
<dbReference type="Gene3D" id="3.40.710.10">
    <property type="entry name" value="DD-peptidase/beta-lactamase superfamily"/>
    <property type="match status" value="1"/>
</dbReference>
<dbReference type="PANTHER" id="PTHR46825:SF7">
    <property type="entry name" value="D-ALANYL-D-ALANINE CARBOXYPEPTIDASE"/>
    <property type="match status" value="1"/>
</dbReference>
<dbReference type="SUPFAM" id="SSF56601">
    <property type="entry name" value="beta-lactamase/transpeptidase-like"/>
    <property type="match status" value="1"/>
</dbReference>
<keyword evidence="4" id="KW-1185">Reference proteome</keyword>
<evidence type="ECO:0000313" key="4">
    <source>
        <dbReference type="Proteomes" id="UP001515943"/>
    </source>
</evidence>
<dbReference type="RefSeq" id="WP_167975794.1">
    <property type="nucleotide sequence ID" value="NZ_VSRL01000074.1"/>
</dbReference>
<comment type="caution">
    <text evidence="3">The sequence shown here is derived from an EMBL/GenBank/DDBJ whole genome shotgun (WGS) entry which is preliminary data.</text>
</comment>
<dbReference type="InterPro" id="IPR050491">
    <property type="entry name" value="AmpC-like"/>
</dbReference>
<dbReference type="Pfam" id="PF00144">
    <property type="entry name" value="Beta-lactamase"/>
    <property type="match status" value="1"/>
</dbReference>
<dbReference type="Proteomes" id="UP001515943">
    <property type="component" value="Unassembled WGS sequence"/>
</dbReference>
<proteinExistence type="predicted"/>
<dbReference type="EMBL" id="VSRL01000074">
    <property type="protein sequence ID" value="NKE59134.1"/>
    <property type="molecule type" value="Genomic_DNA"/>
</dbReference>
<feature type="domain" description="Beta-lactamase-related" evidence="2">
    <location>
        <begin position="51"/>
        <end position="369"/>
    </location>
</feature>
<accession>A0ABX1FK56</accession>
<feature type="chain" id="PRO_5045696622" evidence="1">
    <location>
        <begin position="26"/>
        <end position="386"/>
    </location>
</feature>
<evidence type="ECO:0000259" key="2">
    <source>
        <dbReference type="Pfam" id="PF00144"/>
    </source>
</evidence>
<dbReference type="PANTHER" id="PTHR46825">
    <property type="entry name" value="D-ALANYL-D-ALANINE-CARBOXYPEPTIDASE/ENDOPEPTIDASE AMPH"/>
    <property type="match status" value="1"/>
</dbReference>
<dbReference type="InterPro" id="IPR001466">
    <property type="entry name" value="Beta-lactam-related"/>
</dbReference>
<name>A0ABX1FK56_9PSEU</name>
<protein>
    <submittedName>
        <fullName evidence="3">Beta-lactamase family protein</fullName>
    </submittedName>
</protein>
<keyword evidence="1" id="KW-0732">Signal</keyword>
<organism evidence="3 4">
    <name type="scientific">Lentzea indica</name>
    <dbReference type="NCBI Taxonomy" id="2604800"/>
    <lineage>
        <taxon>Bacteria</taxon>
        <taxon>Bacillati</taxon>
        <taxon>Actinomycetota</taxon>
        <taxon>Actinomycetes</taxon>
        <taxon>Pseudonocardiales</taxon>
        <taxon>Pseudonocardiaceae</taxon>
        <taxon>Lentzea</taxon>
    </lineage>
</organism>
<evidence type="ECO:0000256" key="1">
    <source>
        <dbReference type="SAM" id="SignalP"/>
    </source>
</evidence>
<sequence>MRIEPSTVRRVVVAMAVGASVVALSAPAAAEHDPITDVAAVRAQLDLMTSADRIPGALAEVRDRRGRSVTITSGTAELGTDRAMVDGDGRFRIASVTKPFTAVAVLQLVARHQVRLDAPVETYLPGVVRGTGEGSAIDGRDITVRQLLQHASGLPDYVRFVNLDEQNQPVEAAELVRIALSHKPDFAPGQGWKYSNTGYVLAGMIVEQLTHKDIGTAVTELVIRPAHLRDTYWPPAGELRIRGPHAHNYTVDKANPAGPLVDVTEYEPSWAGASGAMVSTPTDLNRFWQELLGGRLLPRWALAQMRTVVPAPGLGQGVEYGLGLIRLPLSCGRHIWAHGGDLAGGGVANVSGQDDSGRAATVYITALTGSAATEHMRRTMDVALCS</sequence>
<gene>
    <name evidence="3" type="ORF">FXN61_20880</name>
</gene>
<dbReference type="InterPro" id="IPR012338">
    <property type="entry name" value="Beta-lactam/transpept-like"/>
</dbReference>